<keyword evidence="3" id="KW-1185">Reference proteome</keyword>
<dbReference type="AlphaFoldDB" id="A0A1G7VEM7"/>
<feature type="signal peptide" evidence="1">
    <location>
        <begin position="1"/>
        <end position="23"/>
    </location>
</feature>
<protein>
    <submittedName>
        <fullName evidence="2">Uncharacterized protein</fullName>
    </submittedName>
</protein>
<reference evidence="2 3" key="1">
    <citation type="submission" date="2016-10" db="EMBL/GenBank/DDBJ databases">
        <authorList>
            <person name="de Groot N.N."/>
        </authorList>
    </citation>
    <scope>NUCLEOTIDE SEQUENCE [LARGE SCALE GENOMIC DNA]</scope>
    <source>
        <strain evidence="2 3">ATCC BAA-466</strain>
    </source>
</reference>
<accession>A0A1G7VEM7</accession>
<proteinExistence type="predicted"/>
<dbReference type="RefSeq" id="WP_090290536.1">
    <property type="nucleotide sequence ID" value="NZ_FNCK01000020.1"/>
</dbReference>
<keyword evidence="1" id="KW-0732">Signal</keyword>
<dbReference type="Proteomes" id="UP000199708">
    <property type="component" value="Unassembled WGS sequence"/>
</dbReference>
<evidence type="ECO:0000313" key="2">
    <source>
        <dbReference type="EMBL" id="SDG58008.1"/>
    </source>
</evidence>
<evidence type="ECO:0000313" key="3">
    <source>
        <dbReference type="Proteomes" id="UP000199708"/>
    </source>
</evidence>
<feature type="chain" id="PRO_5011655163" evidence="1">
    <location>
        <begin position="24"/>
        <end position="122"/>
    </location>
</feature>
<organism evidence="2 3">
    <name type="scientific">Facklamia miroungae</name>
    <dbReference type="NCBI Taxonomy" id="120956"/>
    <lineage>
        <taxon>Bacteria</taxon>
        <taxon>Bacillati</taxon>
        <taxon>Bacillota</taxon>
        <taxon>Bacilli</taxon>
        <taxon>Lactobacillales</taxon>
        <taxon>Aerococcaceae</taxon>
        <taxon>Facklamia</taxon>
    </lineage>
</organism>
<evidence type="ECO:0000256" key="1">
    <source>
        <dbReference type="SAM" id="SignalP"/>
    </source>
</evidence>
<name>A0A1G7VEM7_9LACT</name>
<gene>
    <name evidence="2" type="ORF">SAMN05421791_1203</name>
</gene>
<dbReference type="EMBL" id="FNCK01000020">
    <property type="protein sequence ID" value="SDG58008.1"/>
    <property type="molecule type" value="Genomic_DNA"/>
</dbReference>
<sequence>MKIKTGLVLAISLMMLGGVTTFAQEDNAERIAEIEAQIKKNKEIDDLKIELADLKPQAEDIILETDEVIYTFSNARLEDGNLLIDVDYENISNESITLWTDVAFSLKFEQEDGAQLKDANVD</sequence>